<gene>
    <name evidence="8" type="ORF">LCGC14_0723900</name>
</gene>
<comment type="cofactor">
    <cofactor evidence="1">
        <name>adenosylcob(III)alamin</name>
        <dbReference type="ChEBI" id="CHEBI:18408"/>
    </cofactor>
</comment>
<keyword evidence="6" id="KW-0170">Cobalt</keyword>
<dbReference type="InterPro" id="IPR004042">
    <property type="entry name" value="Intein_endonuc_central"/>
</dbReference>
<keyword evidence="3" id="KW-0068">Autocatalytic cleavage</keyword>
<dbReference type="InterPro" id="IPR003587">
    <property type="entry name" value="Hint_dom_N"/>
</dbReference>
<dbReference type="InterPro" id="IPR036844">
    <property type="entry name" value="Hint_dom_sf"/>
</dbReference>
<protein>
    <recommendedName>
        <fullName evidence="7">DOD-type homing endonuclease domain-containing protein</fullName>
    </recommendedName>
</protein>
<dbReference type="SMART" id="SM00306">
    <property type="entry name" value="HintN"/>
    <property type="match status" value="2"/>
</dbReference>
<dbReference type="GO" id="GO:0009263">
    <property type="term" value="P:deoxyribonucleotide biosynthetic process"/>
    <property type="evidence" value="ECO:0007669"/>
    <property type="project" value="InterPro"/>
</dbReference>
<evidence type="ECO:0000256" key="6">
    <source>
        <dbReference type="ARBA" id="ARBA00023285"/>
    </source>
</evidence>
<evidence type="ECO:0000256" key="4">
    <source>
        <dbReference type="ARBA" id="ARBA00023000"/>
    </source>
</evidence>
<reference evidence="8" key="1">
    <citation type="journal article" date="2015" name="Nature">
        <title>Complex archaea that bridge the gap between prokaryotes and eukaryotes.</title>
        <authorList>
            <person name="Spang A."/>
            <person name="Saw J.H."/>
            <person name="Jorgensen S.L."/>
            <person name="Zaremba-Niedzwiedzka K."/>
            <person name="Martijn J."/>
            <person name="Lind A.E."/>
            <person name="van Eijk R."/>
            <person name="Schleper C."/>
            <person name="Guy L."/>
            <person name="Ettema T.J."/>
        </authorList>
    </citation>
    <scope>NUCLEOTIDE SEQUENCE</scope>
</reference>
<evidence type="ECO:0000256" key="1">
    <source>
        <dbReference type="ARBA" id="ARBA00001922"/>
    </source>
</evidence>
<dbReference type="GO" id="GO:0016539">
    <property type="term" value="P:intein-mediated protein splicing"/>
    <property type="evidence" value="ECO:0007669"/>
    <property type="project" value="InterPro"/>
</dbReference>
<dbReference type="PROSITE" id="PS50819">
    <property type="entry name" value="INTEIN_ENDONUCLEASE"/>
    <property type="match status" value="1"/>
</dbReference>
<dbReference type="InterPro" id="IPR050862">
    <property type="entry name" value="RdRp_reductase_class-2"/>
</dbReference>
<dbReference type="PANTHER" id="PTHR43371:SF1">
    <property type="entry name" value="RIBONUCLEOSIDE-DIPHOSPHATE REDUCTASE"/>
    <property type="match status" value="1"/>
</dbReference>
<proteinExistence type="predicted"/>
<dbReference type="SUPFAM" id="SSF51294">
    <property type="entry name" value="Hedgehog/intein (Hint) domain"/>
    <property type="match status" value="2"/>
</dbReference>
<dbReference type="InterPro" id="IPR000788">
    <property type="entry name" value="RNR_lg_C"/>
</dbReference>
<keyword evidence="4" id="KW-0651">Protein splicing</keyword>
<dbReference type="SUPFAM" id="SSF51998">
    <property type="entry name" value="PFL-like glycyl radical enzymes"/>
    <property type="match status" value="2"/>
</dbReference>
<evidence type="ECO:0000259" key="7">
    <source>
        <dbReference type="PROSITE" id="PS50819"/>
    </source>
</evidence>
<dbReference type="InterPro" id="IPR030934">
    <property type="entry name" value="Intein_C"/>
</dbReference>
<evidence type="ECO:0000256" key="3">
    <source>
        <dbReference type="ARBA" id="ARBA00022813"/>
    </source>
</evidence>
<dbReference type="Pfam" id="PF00317">
    <property type="entry name" value="Ribonuc_red_lgN"/>
    <property type="match status" value="1"/>
</dbReference>
<dbReference type="GO" id="GO:0005524">
    <property type="term" value="F:ATP binding"/>
    <property type="evidence" value="ECO:0007669"/>
    <property type="project" value="InterPro"/>
</dbReference>
<feature type="domain" description="DOD-type homing endonuclease" evidence="7">
    <location>
        <begin position="368"/>
        <end position="512"/>
    </location>
</feature>
<keyword evidence="5" id="KW-0560">Oxidoreductase</keyword>
<sequence length="1503" mass="167672">MQFHQRVRLDRYAIKDSDRDLATGDLVVASVERTFDREARRVESREIGSVVQQRDDGTYDIRIDNDAKEVIESLPRNRLEYIVEKTYEDICRRVAHAVAQGDATFEETIYCLMEQEKFIPAGRILAGLGRPDFTLTLFNCFVFNLLGDSRAAIATHWGRLFETYSRGGGVGTPLSILRPRGAIVRKVAGRSSGSVSWAEQFSQITGTVEQGGCFASDTRIATGLGLIPAAELADRIDAGEVIHAKTHQGFQRITVAFRNGIKEVCRVRTKRGYEIVITPKHKVGVIKDGHIDTKAIQDLEIGAETLISVAHNRHDKFFGTVGGDQFGLTIPKEEPPLVVLDYDRPKMSTNLNENVHFPERMTSELAYFLGYMLGNGSVIKGKKVTWTGDKGISLSVPTKRAEIAQVLLDGIKLTFGLEAKTYPGDGACIDIKVHSRMLIEWLKINHIHKVKANCIRVPEIFFRCSQKVRAALVSGYFDADGCDRGAKGGYGFDSISSAMLRDVQLLLADYGILSRLHTNERPQANWQDSYRLNVTGIVFKRRMSRFMWMSSKDKENTNGKYDGTTYPIEVFQARKPKYKFYAGMINGSGTRVSYTSTGRLMRRLQDGGEHELALAYRELLNVVPDPIVSIEAAGKQEVYDFEVDRVHMLTGNGFYTSNSRMGALMVCQWCWHPDTPELIQVKAQREEFKTPEGETVSRNKNLLKNANVSIMLTNDFMQAVDQDGDWDLVFPDLDDPDYDAEWDGDLWRWRDDLGKKVIVYKTIKARTMWNQIIQRAWESGEPGIIFMERANDLSNSYYYAPLCGTNPCVTGDTKVLTYQDEDPLVPLEVPIRDLVGRPNLQLWVDDREAGGMVGELPARDHLTLGTATKVVRSGIKPVWVLQLEDGSKLRCTADHRIRTIRGMIEAQNLRANDLVHVRGGDTSKLVHHERAPTMEDVFDVIGTRTHTFIANGIVVHNCAEELLPASASCNLSHLNLAKFVSVEDQFPEQERTAGDALKRVDLDGLTVTIQAGIRFLDTIIDLNQYHEDAIEKQQTLERRTGLGLLGYGEMLLRLGLRYGSEEAIKFTDRLMRHFSTQSYLASSELAREYGSFPAFDAEKFLKSGFMKRHTKAVKEAVAEHGIRNVTVNTIAPTGSVAPLLQTSGGCEPFFEMEYTSTTRIGIVTERPPVGNEIVKKFGTDRTKWPDYVVTAQNGITPEQHVRTQGTMQRWIDAGISKTIGLPGSATVADVASAYRLMWELGCKGGTVYRDGSRDEQVLYLAEPKEVEAVKVEVVVEDKGDLGIVLPRPDVGLGVTFSEKSPLGTVHATIRHDAQTGEATDLFILTSAGDVAADAEAIGRLISIILRWPNNRFVNQQTRLELVREQLMDILGRGQVGMGPTAKRSLPDTIAKIIDRYLAADFPLAHLPFGMDQIKALFDALRQVGSDREAFDKVANFVLHGKTNGDDEEQSADQYKESMEQAAVQAEQDGIRLPYDLCPDCGSGTLVTIPGKCPYCRTCGHTRC</sequence>
<dbReference type="Gene3D" id="3.20.70.20">
    <property type="match status" value="3"/>
</dbReference>
<dbReference type="PANTHER" id="PTHR43371">
    <property type="entry name" value="VITAMIN B12-DEPENDENT RIBONUCLEOTIDE REDUCTASE"/>
    <property type="match status" value="1"/>
</dbReference>
<dbReference type="NCBIfam" id="TIGR01443">
    <property type="entry name" value="intein_Cterm"/>
    <property type="match status" value="2"/>
</dbReference>
<dbReference type="SMART" id="SM00305">
    <property type="entry name" value="HintC"/>
    <property type="match status" value="2"/>
</dbReference>
<keyword evidence="2" id="KW-0846">Cobalamin</keyword>
<dbReference type="GO" id="GO:0004748">
    <property type="term" value="F:ribonucleoside-diphosphate reductase activity, thioredoxin disulfide as acceptor"/>
    <property type="evidence" value="ECO:0007669"/>
    <property type="project" value="InterPro"/>
</dbReference>
<evidence type="ECO:0000256" key="2">
    <source>
        <dbReference type="ARBA" id="ARBA00022628"/>
    </source>
</evidence>
<dbReference type="Pfam" id="PF14528">
    <property type="entry name" value="LAGLIDADG_3"/>
    <property type="match status" value="1"/>
</dbReference>
<dbReference type="InterPro" id="IPR013509">
    <property type="entry name" value="RNR_lsu_N"/>
</dbReference>
<dbReference type="InterPro" id="IPR006141">
    <property type="entry name" value="Intein_N"/>
</dbReference>
<dbReference type="Gene3D" id="3.10.28.10">
    <property type="entry name" value="Homing endonucleases"/>
    <property type="match status" value="1"/>
</dbReference>
<name>A0A0F9QFS1_9ZZZZ</name>
<accession>A0A0F9QFS1</accession>
<dbReference type="Gene3D" id="2.170.16.10">
    <property type="entry name" value="Hedgehog/Intein (Hint) domain"/>
    <property type="match status" value="1"/>
</dbReference>
<dbReference type="EMBL" id="LAZR01001651">
    <property type="protein sequence ID" value="KKN41369.1"/>
    <property type="molecule type" value="Genomic_DNA"/>
</dbReference>
<evidence type="ECO:0000313" key="8">
    <source>
        <dbReference type="EMBL" id="KKN41369.1"/>
    </source>
</evidence>
<dbReference type="PROSITE" id="PS50817">
    <property type="entry name" value="INTEIN_N_TER"/>
    <property type="match status" value="2"/>
</dbReference>
<comment type="caution">
    <text evidence="8">The sequence shown here is derived from an EMBL/GenBank/DDBJ whole genome shotgun (WGS) entry which is preliminary data.</text>
</comment>
<dbReference type="GO" id="GO:0004519">
    <property type="term" value="F:endonuclease activity"/>
    <property type="evidence" value="ECO:0007669"/>
    <property type="project" value="InterPro"/>
</dbReference>
<dbReference type="InterPro" id="IPR006142">
    <property type="entry name" value="INTEIN"/>
</dbReference>
<organism evidence="8">
    <name type="scientific">marine sediment metagenome</name>
    <dbReference type="NCBI Taxonomy" id="412755"/>
    <lineage>
        <taxon>unclassified sequences</taxon>
        <taxon>metagenomes</taxon>
        <taxon>ecological metagenomes</taxon>
    </lineage>
</organism>
<evidence type="ECO:0000256" key="5">
    <source>
        <dbReference type="ARBA" id="ARBA00023002"/>
    </source>
</evidence>
<dbReference type="InterPro" id="IPR004860">
    <property type="entry name" value="LAGLIDADG_dom"/>
</dbReference>
<dbReference type="GO" id="GO:0031419">
    <property type="term" value="F:cobalamin binding"/>
    <property type="evidence" value="ECO:0007669"/>
    <property type="project" value="UniProtKB-KW"/>
</dbReference>
<dbReference type="NCBIfam" id="TIGR01445">
    <property type="entry name" value="intein_Nterm"/>
    <property type="match status" value="1"/>
</dbReference>
<dbReference type="InterPro" id="IPR003586">
    <property type="entry name" value="Hint_dom_C"/>
</dbReference>
<dbReference type="PROSITE" id="PS50818">
    <property type="entry name" value="INTEIN_C_TER"/>
    <property type="match status" value="1"/>
</dbReference>
<dbReference type="CDD" id="cd00081">
    <property type="entry name" value="Hint"/>
    <property type="match status" value="2"/>
</dbReference>
<dbReference type="PRINTS" id="PR00379">
    <property type="entry name" value="INTEIN"/>
</dbReference>
<dbReference type="SUPFAM" id="SSF55608">
    <property type="entry name" value="Homing endonucleases"/>
    <property type="match status" value="1"/>
</dbReference>
<dbReference type="InterPro" id="IPR027434">
    <property type="entry name" value="Homing_endonucl"/>
</dbReference>
<dbReference type="Pfam" id="PF02867">
    <property type="entry name" value="Ribonuc_red_lgC"/>
    <property type="match status" value="2"/>
</dbReference>